<dbReference type="HOGENOM" id="CLU_188902_0_0_9"/>
<dbReference type="PATRIC" id="fig|665952.3.peg.2770"/>
<sequence>MEDSYLLDIFLSLWNKREVKDGSNSPTATVKEMMKSELLDEFSHPRVRKTKEEKYFLAVKRVIDSDLKTEDQIRLIRLYTDVMESFK</sequence>
<organism evidence="1 2">
    <name type="scientific">Bacillus smithii 7_3_47FAA</name>
    <dbReference type="NCBI Taxonomy" id="665952"/>
    <lineage>
        <taxon>Bacteria</taxon>
        <taxon>Bacillati</taxon>
        <taxon>Bacillota</taxon>
        <taxon>Bacilli</taxon>
        <taxon>Bacillales</taxon>
        <taxon>Bacillaceae</taxon>
        <taxon>Bacillus</taxon>
    </lineage>
</organism>
<reference evidence="1 2" key="1">
    <citation type="submission" date="2011-09" db="EMBL/GenBank/DDBJ databases">
        <title>The Genome Sequence of Bacillus smithii 7_3_47FAA.</title>
        <authorList>
            <consortium name="The Broad Institute Genome Sequencing Platform"/>
            <person name="Earl A."/>
            <person name="Ward D."/>
            <person name="Feldgarden M."/>
            <person name="Gevers D."/>
            <person name="Daigneault M."/>
            <person name="Strauss J."/>
            <person name="Allen-Vercoe E."/>
            <person name="Young S.K."/>
            <person name="Zeng Q."/>
            <person name="Gargeya S."/>
            <person name="Fitzgerald M."/>
            <person name="Haas B."/>
            <person name="Abouelleil A."/>
            <person name="Alvarado L."/>
            <person name="Arachchi H.M."/>
            <person name="Berlin A."/>
            <person name="Brown A."/>
            <person name="Chapman S.B."/>
            <person name="Chen Z."/>
            <person name="Dunbar C."/>
            <person name="Freedman E."/>
            <person name="Gearin G."/>
            <person name="Goldberg J."/>
            <person name="Griggs A."/>
            <person name="Gujja S."/>
            <person name="Heiman D."/>
            <person name="Howarth C."/>
            <person name="Larson L."/>
            <person name="Lui A."/>
            <person name="MacDonald P.J.P."/>
            <person name="Montmayeur A."/>
            <person name="Murphy C."/>
            <person name="Neiman D."/>
            <person name="Pearson M."/>
            <person name="Priest M."/>
            <person name="Roberts A."/>
            <person name="Saif S."/>
            <person name="Shea T."/>
            <person name="Shenoy N."/>
            <person name="Sisk P."/>
            <person name="Stolte C."/>
            <person name="Sykes S."/>
            <person name="Wortman J."/>
            <person name="Nusbaum C."/>
            <person name="Birren B."/>
        </authorList>
    </citation>
    <scope>NUCLEOTIDE SEQUENCE [LARGE SCALE GENOMIC DNA]</scope>
    <source>
        <strain evidence="1 2">7_3_47FAA</strain>
    </source>
</reference>
<dbReference type="Proteomes" id="UP000011747">
    <property type="component" value="Unassembled WGS sequence"/>
</dbReference>
<evidence type="ECO:0000313" key="2">
    <source>
        <dbReference type="Proteomes" id="UP000011747"/>
    </source>
</evidence>
<dbReference type="EMBL" id="ACWF01000142">
    <property type="protein sequence ID" value="EHL74978.1"/>
    <property type="molecule type" value="Genomic_DNA"/>
</dbReference>
<name>G9QNQ6_9BACI</name>
<comment type="caution">
    <text evidence="1">The sequence shown here is derived from an EMBL/GenBank/DDBJ whole genome shotgun (WGS) entry which is preliminary data.</text>
</comment>
<gene>
    <name evidence="1" type="ORF">HMPREF1015_03052</name>
</gene>
<dbReference type="RefSeq" id="WP_003354964.1">
    <property type="nucleotide sequence ID" value="NZ_JH414761.1"/>
</dbReference>
<dbReference type="GeneID" id="87582007"/>
<proteinExistence type="predicted"/>
<keyword evidence="2" id="KW-1185">Reference proteome</keyword>
<dbReference type="AlphaFoldDB" id="G9QNQ6"/>
<accession>G9QNQ6</accession>
<protein>
    <submittedName>
        <fullName evidence="1">Uncharacterized protein</fullName>
    </submittedName>
</protein>
<evidence type="ECO:0000313" key="1">
    <source>
        <dbReference type="EMBL" id="EHL74978.1"/>
    </source>
</evidence>